<accession>A0A328B5B3</accession>
<dbReference type="PANTHER" id="PTHR35089">
    <property type="entry name" value="CHAPERONE PROTEIN SKP"/>
    <property type="match status" value="1"/>
</dbReference>
<dbReference type="AlphaFoldDB" id="A0A328B5B3"/>
<reference evidence="6" key="1">
    <citation type="submission" date="2018-05" db="EMBL/GenBank/DDBJ databases">
        <authorList>
            <person name="Li X."/>
        </authorList>
    </citation>
    <scope>NUCLEOTIDE SEQUENCE [LARGE SCALE GENOMIC DNA]</scope>
    <source>
        <strain evidence="6">HKS-05</strain>
    </source>
</reference>
<dbReference type="GO" id="GO:0005829">
    <property type="term" value="C:cytosol"/>
    <property type="evidence" value="ECO:0007669"/>
    <property type="project" value="TreeGrafter"/>
</dbReference>
<feature type="signal peptide" evidence="4">
    <location>
        <begin position="1"/>
        <end position="25"/>
    </location>
</feature>
<dbReference type="SUPFAM" id="SSF111384">
    <property type="entry name" value="OmpH-like"/>
    <property type="match status" value="1"/>
</dbReference>
<dbReference type="EMBL" id="QFYP01000001">
    <property type="protein sequence ID" value="RAK61126.1"/>
    <property type="molecule type" value="Genomic_DNA"/>
</dbReference>
<gene>
    <name evidence="5" type="ORF">DJ021_15575</name>
</gene>
<dbReference type="Proteomes" id="UP000249842">
    <property type="component" value="Unassembled WGS sequence"/>
</dbReference>
<dbReference type="SMART" id="SM00935">
    <property type="entry name" value="OmpH"/>
    <property type="match status" value="1"/>
</dbReference>
<dbReference type="PANTHER" id="PTHR35089:SF1">
    <property type="entry name" value="CHAPERONE PROTEIN SKP"/>
    <property type="match status" value="1"/>
</dbReference>
<evidence type="ECO:0000313" key="6">
    <source>
        <dbReference type="Proteomes" id="UP000249842"/>
    </source>
</evidence>
<name>A0A328B5B3_9CAUL</name>
<dbReference type="OrthoDB" id="7205456at2"/>
<evidence type="ECO:0000256" key="4">
    <source>
        <dbReference type="SAM" id="SignalP"/>
    </source>
</evidence>
<evidence type="ECO:0000256" key="3">
    <source>
        <dbReference type="SAM" id="MobiDB-lite"/>
    </source>
</evidence>
<feature type="chain" id="PRO_5016429801" evidence="4">
    <location>
        <begin position="26"/>
        <end position="224"/>
    </location>
</feature>
<dbReference type="GO" id="GO:0050821">
    <property type="term" value="P:protein stabilization"/>
    <property type="evidence" value="ECO:0007669"/>
    <property type="project" value="TreeGrafter"/>
</dbReference>
<evidence type="ECO:0000313" key="5">
    <source>
        <dbReference type="EMBL" id="RAK61126.1"/>
    </source>
</evidence>
<evidence type="ECO:0000256" key="1">
    <source>
        <dbReference type="ARBA" id="ARBA00009091"/>
    </source>
</evidence>
<feature type="region of interest" description="Disordered" evidence="3">
    <location>
        <begin position="203"/>
        <end position="224"/>
    </location>
</feature>
<dbReference type="InterPro" id="IPR005632">
    <property type="entry name" value="Chaperone_Skp"/>
</dbReference>
<dbReference type="RefSeq" id="WP_111458418.1">
    <property type="nucleotide sequence ID" value="NZ_QFYP01000001.1"/>
</dbReference>
<sequence length="224" mass="23296">MTFKPLAVATCAAAIALTAGSSALAQTAAAAAPAAAQVTHGAPINGMCIISVEGAIGASTVGKYVDTRMQQIVAQVNAELNGEKTGIDTEAKTLDSQRGTLDQSALEQRASALQVRANALQRKAQLRDREVSATEQKAVGRIGQEMEPLIRQAYQQKGCSILIQRNAVVIGNPAMDITPAVVTALNAKITQFAFDRERLDQQAAGAAPPVVQTPAPARAAPTKK</sequence>
<proteinExistence type="inferred from homology"/>
<dbReference type="Gene3D" id="3.30.910.20">
    <property type="entry name" value="Skp domain"/>
    <property type="match status" value="1"/>
</dbReference>
<evidence type="ECO:0000256" key="2">
    <source>
        <dbReference type="ARBA" id="ARBA00022729"/>
    </source>
</evidence>
<comment type="caution">
    <text evidence="5">The sequence shown here is derived from an EMBL/GenBank/DDBJ whole genome shotgun (WGS) entry which is preliminary data.</text>
</comment>
<dbReference type="Pfam" id="PF03938">
    <property type="entry name" value="OmpH"/>
    <property type="match status" value="1"/>
</dbReference>
<keyword evidence="6" id="KW-1185">Reference proteome</keyword>
<dbReference type="InterPro" id="IPR024930">
    <property type="entry name" value="Skp_dom_sf"/>
</dbReference>
<organism evidence="5 6">
    <name type="scientific">Phenylobacterium hankyongense</name>
    <dbReference type="NCBI Taxonomy" id="1813876"/>
    <lineage>
        <taxon>Bacteria</taxon>
        <taxon>Pseudomonadati</taxon>
        <taxon>Pseudomonadota</taxon>
        <taxon>Alphaproteobacteria</taxon>
        <taxon>Caulobacterales</taxon>
        <taxon>Caulobacteraceae</taxon>
        <taxon>Phenylobacterium</taxon>
    </lineage>
</organism>
<dbReference type="GO" id="GO:0051082">
    <property type="term" value="F:unfolded protein binding"/>
    <property type="evidence" value="ECO:0007669"/>
    <property type="project" value="InterPro"/>
</dbReference>
<comment type="similarity">
    <text evidence="1">Belongs to the Skp family.</text>
</comment>
<keyword evidence="2 4" id="KW-0732">Signal</keyword>
<protein>
    <submittedName>
        <fullName evidence="5">OmpH family outer membrane protein</fullName>
    </submittedName>
</protein>